<reference evidence="11" key="1">
    <citation type="submission" date="2020-02" db="EMBL/GenBank/DDBJ databases">
        <authorList>
            <person name="Scholz U."/>
            <person name="Mascher M."/>
            <person name="Fiebig A."/>
        </authorList>
    </citation>
    <scope>NUCLEOTIDE SEQUENCE</scope>
</reference>
<evidence type="ECO:0000256" key="3">
    <source>
        <dbReference type="ARBA" id="ARBA00022833"/>
    </source>
</evidence>
<feature type="domain" description="Dof-type" evidence="10">
    <location>
        <begin position="66"/>
        <end position="120"/>
    </location>
</feature>
<dbReference type="GO" id="GO:0003677">
    <property type="term" value="F:DNA binding"/>
    <property type="evidence" value="ECO:0007669"/>
    <property type="project" value="UniProtKB-UniRule"/>
</dbReference>
<dbReference type="PROSITE" id="PS50884">
    <property type="entry name" value="ZF_DOF_2"/>
    <property type="match status" value="1"/>
</dbReference>
<evidence type="ECO:0000313" key="12">
    <source>
        <dbReference type="Proteomes" id="UP000663760"/>
    </source>
</evidence>
<feature type="compositionally biased region" description="Polar residues" evidence="9">
    <location>
        <begin position="339"/>
        <end position="348"/>
    </location>
</feature>
<dbReference type="GO" id="GO:0003700">
    <property type="term" value="F:DNA-binding transcription factor activity"/>
    <property type="evidence" value="ECO:0007669"/>
    <property type="project" value="InterPro"/>
</dbReference>
<dbReference type="PANTHER" id="PTHR31089:SF75">
    <property type="entry name" value="CYCLIC DOF FACTOR 2"/>
    <property type="match status" value="1"/>
</dbReference>
<gene>
    <name evidence="11" type="ORF">SI8410_03003798</name>
</gene>
<keyword evidence="5 8" id="KW-0238">DNA-binding</keyword>
<name>A0A7I8K5V7_SPIIN</name>
<organism evidence="11 12">
    <name type="scientific">Spirodela intermedia</name>
    <name type="common">Intermediate duckweed</name>
    <dbReference type="NCBI Taxonomy" id="51605"/>
    <lineage>
        <taxon>Eukaryota</taxon>
        <taxon>Viridiplantae</taxon>
        <taxon>Streptophyta</taxon>
        <taxon>Embryophyta</taxon>
        <taxon>Tracheophyta</taxon>
        <taxon>Spermatophyta</taxon>
        <taxon>Magnoliopsida</taxon>
        <taxon>Liliopsida</taxon>
        <taxon>Araceae</taxon>
        <taxon>Lemnoideae</taxon>
        <taxon>Spirodela</taxon>
    </lineage>
</organism>
<keyword evidence="1" id="KW-0479">Metal-binding</keyword>
<dbReference type="InterPro" id="IPR045174">
    <property type="entry name" value="Dof"/>
</dbReference>
<evidence type="ECO:0000256" key="4">
    <source>
        <dbReference type="ARBA" id="ARBA00023015"/>
    </source>
</evidence>
<feature type="compositionally biased region" description="Basic residues" evidence="9">
    <location>
        <begin position="114"/>
        <end position="129"/>
    </location>
</feature>
<sequence length="348" mass="36658">MEFLEKREEEAEYSELDASSTVCCENEDSPKVEEEEEGDTAMVEQGKTKSLKGDLKVALKKPDKILPCPRCNSSNTKFCYYNNYNVNQPRHFCKNCQRYWTAGGTMRNVPVGAGRRKNKSTGLHSRHSGAPKPAVAVARPARSGDNAGEPSCASSSLTASTGLEGELPYGEEQAAAVLHGADAGLPPPPPVHCYPWPVGWNGASAAAAAAAAVPFPLLPTFFWSCMSAWPASPAWAAAPWAGPASPAAVAPSSACAAAGKVAETSSIWVPKTLRIDDPDEAAKSSIWATLGINPDPKIRSGGIFRGFDPKSAAATGIAAGDRRPLEGLQVPHVNPAALSRSQAFKEST</sequence>
<evidence type="ECO:0000256" key="2">
    <source>
        <dbReference type="ARBA" id="ARBA00022771"/>
    </source>
</evidence>
<comment type="subcellular location">
    <subcellularLocation>
        <location evidence="8">Nucleus</location>
    </subcellularLocation>
</comment>
<dbReference type="Proteomes" id="UP000663760">
    <property type="component" value="Chromosome 3"/>
</dbReference>
<dbReference type="Pfam" id="PF02701">
    <property type="entry name" value="Zn_ribbon_Dof"/>
    <property type="match status" value="1"/>
</dbReference>
<keyword evidence="3" id="KW-0862">Zinc</keyword>
<feature type="region of interest" description="Disordered" evidence="9">
    <location>
        <begin position="323"/>
        <end position="348"/>
    </location>
</feature>
<proteinExistence type="predicted"/>
<feature type="compositionally biased region" description="Low complexity" evidence="9">
    <location>
        <begin position="130"/>
        <end position="141"/>
    </location>
</feature>
<dbReference type="PANTHER" id="PTHR31089">
    <property type="entry name" value="CYCLIC DOF FACTOR 2"/>
    <property type="match status" value="1"/>
</dbReference>
<evidence type="ECO:0000256" key="9">
    <source>
        <dbReference type="SAM" id="MobiDB-lite"/>
    </source>
</evidence>
<feature type="region of interest" description="Disordered" evidence="9">
    <location>
        <begin position="110"/>
        <end position="158"/>
    </location>
</feature>
<keyword evidence="6" id="KW-0804">Transcription</keyword>
<dbReference type="OrthoDB" id="1927254at2759"/>
<evidence type="ECO:0000259" key="10">
    <source>
        <dbReference type="PROSITE" id="PS50884"/>
    </source>
</evidence>
<keyword evidence="2 8" id="KW-0863">Zinc-finger</keyword>
<evidence type="ECO:0000256" key="5">
    <source>
        <dbReference type="ARBA" id="ARBA00023125"/>
    </source>
</evidence>
<keyword evidence="4" id="KW-0805">Transcription regulation</keyword>
<keyword evidence="7 8" id="KW-0539">Nucleus</keyword>
<dbReference type="EMBL" id="LR746266">
    <property type="protein sequence ID" value="CAA7392971.1"/>
    <property type="molecule type" value="Genomic_DNA"/>
</dbReference>
<evidence type="ECO:0000256" key="8">
    <source>
        <dbReference type="PROSITE-ProRule" id="PRU00071"/>
    </source>
</evidence>
<feature type="region of interest" description="Disordered" evidence="9">
    <location>
        <begin position="1"/>
        <end position="47"/>
    </location>
</feature>
<keyword evidence="12" id="KW-1185">Reference proteome</keyword>
<dbReference type="AlphaFoldDB" id="A0A7I8K5V7"/>
<dbReference type="GO" id="GO:0005634">
    <property type="term" value="C:nucleus"/>
    <property type="evidence" value="ECO:0007669"/>
    <property type="project" value="UniProtKB-SubCell"/>
</dbReference>
<evidence type="ECO:0000256" key="7">
    <source>
        <dbReference type="ARBA" id="ARBA00023242"/>
    </source>
</evidence>
<accession>A0A7I8K5V7</accession>
<dbReference type="PROSITE" id="PS01361">
    <property type="entry name" value="ZF_DOF_1"/>
    <property type="match status" value="1"/>
</dbReference>
<evidence type="ECO:0000256" key="6">
    <source>
        <dbReference type="ARBA" id="ARBA00023163"/>
    </source>
</evidence>
<evidence type="ECO:0000256" key="1">
    <source>
        <dbReference type="ARBA" id="ARBA00022723"/>
    </source>
</evidence>
<dbReference type="InterPro" id="IPR003851">
    <property type="entry name" value="Znf_Dof"/>
</dbReference>
<evidence type="ECO:0000313" key="11">
    <source>
        <dbReference type="EMBL" id="CAA7392971.1"/>
    </source>
</evidence>
<dbReference type="GO" id="GO:0008270">
    <property type="term" value="F:zinc ion binding"/>
    <property type="evidence" value="ECO:0007669"/>
    <property type="project" value="UniProtKB-KW"/>
</dbReference>
<protein>
    <recommendedName>
        <fullName evidence="10">Dof-type domain-containing protein</fullName>
    </recommendedName>
</protein>